<dbReference type="SUPFAM" id="SSF53300">
    <property type="entry name" value="vWA-like"/>
    <property type="match status" value="1"/>
</dbReference>
<dbReference type="AlphaFoldDB" id="A0A4Y6PY12"/>
<dbReference type="Proteomes" id="UP000315995">
    <property type="component" value="Chromosome"/>
</dbReference>
<accession>A0A5B8YEP4</accession>
<evidence type="ECO:0000256" key="1">
    <source>
        <dbReference type="SAM" id="MobiDB-lite"/>
    </source>
</evidence>
<dbReference type="InterPro" id="IPR036465">
    <property type="entry name" value="vWFA_dom_sf"/>
</dbReference>
<feature type="region of interest" description="Disordered" evidence="1">
    <location>
        <begin position="195"/>
        <end position="216"/>
    </location>
</feature>
<dbReference type="EMBL" id="CP041186">
    <property type="protein sequence ID" value="QDG52887.1"/>
    <property type="molecule type" value="Genomic_DNA"/>
</dbReference>
<evidence type="ECO:0000313" key="3">
    <source>
        <dbReference type="Proteomes" id="UP000315995"/>
    </source>
</evidence>
<proteinExistence type="predicted"/>
<organism evidence="2 3">
    <name type="scientific">Persicimonas caeni</name>
    <dbReference type="NCBI Taxonomy" id="2292766"/>
    <lineage>
        <taxon>Bacteria</taxon>
        <taxon>Deltaproteobacteria</taxon>
        <taxon>Bradymonadales</taxon>
        <taxon>Bradymonadaceae</taxon>
        <taxon>Persicimonas</taxon>
    </lineage>
</organism>
<reference evidence="2 3" key="1">
    <citation type="submission" date="2019-06" db="EMBL/GenBank/DDBJ databases">
        <title>Persicimonas caeni gen. nov., sp. nov., a predatory bacterium isolated from solar saltern.</title>
        <authorList>
            <person name="Wang S."/>
        </authorList>
    </citation>
    <scope>NUCLEOTIDE SEQUENCE [LARGE SCALE GENOMIC DNA]</scope>
    <source>
        <strain evidence="2 3">YN101</strain>
    </source>
</reference>
<feature type="region of interest" description="Disordered" evidence="1">
    <location>
        <begin position="423"/>
        <end position="443"/>
    </location>
</feature>
<evidence type="ECO:0000313" key="2">
    <source>
        <dbReference type="EMBL" id="QDG52887.1"/>
    </source>
</evidence>
<accession>A0A4Y6PY12</accession>
<dbReference type="OrthoDB" id="5526324at2"/>
<keyword evidence="3" id="KW-1185">Reference proteome</keyword>
<gene>
    <name evidence="2" type="ORF">FIV42_19715</name>
</gene>
<sequence length="567" mass="61443">MTKRQDVGSSWISKIRRGGTALAAIGLLGSLGVAASGCDTVALISFSERSFTNIHSSGFTAPPGSCGGVQSGDGEMRLRFVVTDDENRPIRLGEAVDNQSVELDSDSVVLSNGALMQVDELQAPCADSTCDASNGFTCGTAPGLESSSTDDITQCVKVDQGLTVKSESSAVQFVADNDEHQVFGVLLENAGSLDGAPPPGSRGYWDKNGNGVTGDSEDLGTASFAIRETATDADYERTGAVSGVYTAWQEAYKLAFGERRKTYFGLWGFDESTTASPTSYIEQARGGGSEWSNDKGEIESAVYLEYSDASPAREQRANVYESINSVINNQYSTDKMNELGLDRADSVDKQLVVFVDGYDEMRENDGVDIEQVIQTAKENNVRLFVVHLDPKLEDPELLREDPMYPEGQDPCSDNSECKNYEECRQPRGYTDNPGETPTSPGTYAMDQTYCIPKRDEFGRTGPIHDYSRIACETGGGYIYVSSTKSLRSRMEWTPYALDGLWEARVTSGEIFRGKVPFGEALRVHSDMTVTVSGDSRTYSFSQIGSLETGGDSNADDFDTRGVVFATE</sequence>
<name>A0A4Y6PY12_PERCE</name>
<dbReference type="Gene3D" id="3.40.50.410">
    <property type="entry name" value="von Willebrand factor, type A domain"/>
    <property type="match status" value="1"/>
</dbReference>
<dbReference type="RefSeq" id="WP_141199348.1">
    <property type="nucleotide sequence ID" value="NZ_CP041186.1"/>
</dbReference>
<protein>
    <submittedName>
        <fullName evidence="2">VWA domain-containing protein</fullName>
    </submittedName>
</protein>
<feature type="region of interest" description="Disordered" evidence="1">
    <location>
        <begin position="399"/>
        <end position="418"/>
    </location>
</feature>